<dbReference type="PANTHER" id="PTHR19288:SF44">
    <property type="entry name" value="PHOSPHOLYSINE PHOSPHOHISTIDINE INORGANIC PYROPHOSPHATE PHOSPHATASE"/>
    <property type="match status" value="1"/>
</dbReference>
<dbReference type="Gene3D" id="3.40.50.1000">
    <property type="entry name" value="HAD superfamily/HAD-like"/>
    <property type="match status" value="2"/>
</dbReference>
<dbReference type="FunFam" id="3.40.50.1000:FF:000051">
    <property type="entry name" value="Phospholysine phosphohistidine inorganic pyrophosphate phosphatase"/>
    <property type="match status" value="1"/>
</dbReference>
<dbReference type="HOGENOM" id="CLU_043473_4_1_1"/>
<evidence type="ECO:0000256" key="10">
    <source>
        <dbReference type="ARBA" id="ARBA00023242"/>
    </source>
</evidence>
<proteinExistence type="inferred from homology"/>
<dbReference type="GO" id="GO:0046872">
    <property type="term" value="F:metal ion binding"/>
    <property type="evidence" value="ECO:0007669"/>
    <property type="project" value="UniProtKB-KW"/>
</dbReference>
<accession>T1JH65</accession>
<dbReference type="NCBIfam" id="TIGR01458">
    <property type="entry name" value="HAD-SF-IIA-hyp3"/>
    <property type="match status" value="1"/>
</dbReference>
<dbReference type="GO" id="GO:0005634">
    <property type="term" value="C:nucleus"/>
    <property type="evidence" value="ECO:0007669"/>
    <property type="project" value="UniProtKB-SubCell"/>
</dbReference>
<reference evidence="15" key="1">
    <citation type="submission" date="2011-05" db="EMBL/GenBank/DDBJ databases">
        <authorList>
            <person name="Richards S.R."/>
            <person name="Qu J."/>
            <person name="Jiang H."/>
            <person name="Jhangiani S.N."/>
            <person name="Agravi P."/>
            <person name="Goodspeed R."/>
            <person name="Gross S."/>
            <person name="Mandapat C."/>
            <person name="Jackson L."/>
            <person name="Mathew T."/>
            <person name="Pu L."/>
            <person name="Thornton R."/>
            <person name="Saada N."/>
            <person name="Wilczek-Boney K.B."/>
            <person name="Lee S."/>
            <person name="Kovar C."/>
            <person name="Wu Y."/>
            <person name="Scherer S.E."/>
            <person name="Worley K.C."/>
            <person name="Muzny D.M."/>
            <person name="Gibbs R."/>
        </authorList>
    </citation>
    <scope>NUCLEOTIDE SEQUENCE</scope>
    <source>
        <strain evidence="15">Brora</strain>
    </source>
</reference>
<keyword evidence="10" id="KW-0539">Nucleus</keyword>
<dbReference type="EMBL" id="JH432222">
    <property type="status" value="NOT_ANNOTATED_CDS"/>
    <property type="molecule type" value="Genomic_DNA"/>
</dbReference>
<evidence type="ECO:0000256" key="9">
    <source>
        <dbReference type="ARBA" id="ARBA00022842"/>
    </source>
</evidence>
<sequence>MSPWLGNPVRGVLLDITGVLYNSGGSGGGIVIEGSVEAVERLKAANISVRLVTNETQSTREKLIQKLGRHGYSVNVDDVFAPAPAVSKLLKERRLSPYLLVHPGVLSEFDNVDTSSPNCVVVGDAEDHFTYDNVNKAFQTLMGLDTPILISMGKGKYYKQGDHFQLDLGAYVAGLEYSCDIKAEIVGKPSKDYFMTALNDMHVSPSEAVMVGDDIVHDIGGAQNAGIKGMLVRTGKYRPSDENHPLVKPDVIVDNLAKAVDLILS</sequence>
<keyword evidence="15" id="KW-1185">Reference proteome</keyword>
<dbReference type="Pfam" id="PF13242">
    <property type="entry name" value="Hydrolase_like"/>
    <property type="match status" value="1"/>
</dbReference>
<evidence type="ECO:0000256" key="7">
    <source>
        <dbReference type="ARBA" id="ARBA00022723"/>
    </source>
</evidence>
<reference evidence="14" key="2">
    <citation type="submission" date="2015-02" db="UniProtKB">
        <authorList>
            <consortium name="EnsemblMetazoa"/>
        </authorList>
    </citation>
    <scope>IDENTIFICATION</scope>
</reference>
<name>T1JH65_STRMM</name>
<keyword evidence="6" id="KW-0963">Cytoplasm</keyword>
<dbReference type="GO" id="GO:0016791">
    <property type="term" value="F:phosphatase activity"/>
    <property type="evidence" value="ECO:0007669"/>
    <property type="project" value="InterPro"/>
</dbReference>
<evidence type="ECO:0000256" key="2">
    <source>
        <dbReference type="ARBA" id="ARBA00004123"/>
    </source>
</evidence>
<organism evidence="14 15">
    <name type="scientific">Strigamia maritima</name>
    <name type="common">European centipede</name>
    <name type="synonym">Geophilus maritimus</name>
    <dbReference type="NCBI Taxonomy" id="126957"/>
    <lineage>
        <taxon>Eukaryota</taxon>
        <taxon>Metazoa</taxon>
        <taxon>Ecdysozoa</taxon>
        <taxon>Arthropoda</taxon>
        <taxon>Myriapoda</taxon>
        <taxon>Chilopoda</taxon>
        <taxon>Pleurostigmophora</taxon>
        <taxon>Geophilomorpha</taxon>
        <taxon>Linotaeniidae</taxon>
        <taxon>Strigamia</taxon>
    </lineage>
</organism>
<dbReference type="NCBIfam" id="TIGR01460">
    <property type="entry name" value="HAD-SF-IIA"/>
    <property type="match status" value="1"/>
</dbReference>
<comment type="catalytic activity">
    <reaction evidence="13">
        <text>diphosphate + H2O = 2 phosphate + H(+)</text>
        <dbReference type="Rhea" id="RHEA:24576"/>
        <dbReference type="ChEBI" id="CHEBI:15377"/>
        <dbReference type="ChEBI" id="CHEBI:15378"/>
        <dbReference type="ChEBI" id="CHEBI:33019"/>
        <dbReference type="ChEBI" id="CHEBI:43474"/>
        <dbReference type="EC" id="3.6.1.1"/>
    </reaction>
</comment>
<evidence type="ECO:0000256" key="11">
    <source>
        <dbReference type="ARBA" id="ARBA00037258"/>
    </source>
</evidence>
<dbReference type="Pfam" id="PF13344">
    <property type="entry name" value="Hydrolase_6"/>
    <property type="match status" value="1"/>
</dbReference>
<evidence type="ECO:0000256" key="6">
    <source>
        <dbReference type="ARBA" id="ARBA00022490"/>
    </source>
</evidence>
<dbReference type="CDD" id="cd07509">
    <property type="entry name" value="HAD_PPase"/>
    <property type="match status" value="1"/>
</dbReference>
<dbReference type="NCBIfam" id="TIGR01549">
    <property type="entry name" value="HAD-SF-IA-v1"/>
    <property type="match status" value="1"/>
</dbReference>
<dbReference type="InterPro" id="IPR023214">
    <property type="entry name" value="HAD_sf"/>
</dbReference>
<evidence type="ECO:0000313" key="14">
    <source>
        <dbReference type="EnsemblMetazoa" id="SMAR013195-PA"/>
    </source>
</evidence>
<dbReference type="eggNOG" id="KOG3040">
    <property type="taxonomic scope" value="Eukaryota"/>
</dbReference>
<dbReference type="GO" id="GO:0004427">
    <property type="term" value="F:inorganic diphosphate phosphatase activity"/>
    <property type="evidence" value="ECO:0007669"/>
    <property type="project" value="UniProtKB-EC"/>
</dbReference>
<comment type="function">
    <text evidence="11">Phosphatase that hydrolyzes imidodiphosphate, 3-phosphohistidine and 6-phospholysine. Has broad substrate specificity and can also hydrolyze inorganic diphosphate, but with lower efficiency.</text>
</comment>
<evidence type="ECO:0000256" key="4">
    <source>
        <dbReference type="ARBA" id="ARBA00007958"/>
    </source>
</evidence>
<comment type="cofactor">
    <cofactor evidence="1">
        <name>Mg(2+)</name>
        <dbReference type="ChEBI" id="CHEBI:18420"/>
    </cofactor>
</comment>
<dbReference type="Proteomes" id="UP000014500">
    <property type="component" value="Unassembled WGS sequence"/>
</dbReference>
<comment type="subcellular location">
    <subcellularLocation>
        <location evidence="3">Cytoplasm</location>
    </subcellularLocation>
    <subcellularLocation>
        <location evidence="2">Nucleus</location>
    </subcellularLocation>
</comment>
<evidence type="ECO:0000256" key="5">
    <source>
        <dbReference type="ARBA" id="ARBA00012146"/>
    </source>
</evidence>
<dbReference type="AlphaFoldDB" id="T1JH65"/>
<evidence type="ECO:0000256" key="12">
    <source>
        <dbReference type="ARBA" id="ARBA00039357"/>
    </source>
</evidence>
<dbReference type="InterPro" id="IPR036412">
    <property type="entry name" value="HAD-like_sf"/>
</dbReference>
<protein>
    <recommendedName>
        <fullName evidence="12">Phospholysine phosphohistidine inorganic pyrophosphate phosphatase</fullName>
        <ecNumber evidence="5">3.6.1.1</ecNumber>
    </recommendedName>
</protein>
<dbReference type="InterPro" id="IPR006439">
    <property type="entry name" value="HAD-SF_hydro_IA"/>
</dbReference>
<keyword evidence="7" id="KW-0479">Metal-binding</keyword>
<dbReference type="OMA" id="EEHIFMP"/>
<evidence type="ECO:0000256" key="1">
    <source>
        <dbReference type="ARBA" id="ARBA00001946"/>
    </source>
</evidence>
<evidence type="ECO:0000256" key="13">
    <source>
        <dbReference type="ARBA" id="ARBA00047820"/>
    </source>
</evidence>
<dbReference type="EC" id="3.6.1.1" evidence="5"/>
<dbReference type="PANTHER" id="PTHR19288">
    <property type="entry name" value="4-NITROPHENYLPHOSPHATASE-RELATED"/>
    <property type="match status" value="1"/>
</dbReference>
<comment type="similarity">
    <text evidence="4">Belongs to the HAD-like hydrolase superfamily.</text>
</comment>
<evidence type="ECO:0000256" key="3">
    <source>
        <dbReference type="ARBA" id="ARBA00004496"/>
    </source>
</evidence>
<keyword evidence="8" id="KW-0378">Hydrolase</keyword>
<dbReference type="GO" id="GO:0005829">
    <property type="term" value="C:cytosol"/>
    <property type="evidence" value="ECO:0007669"/>
    <property type="project" value="TreeGrafter"/>
</dbReference>
<dbReference type="STRING" id="126957.T1JH65"/>
<evidence type="ECO:0000313" key="15">
    <source>
        <dbReference type="Proteomes" id="UP000014500"/>
    </source>
</evidence>
<dbReference type="EnsemblMetazoa" id="SMAR013195-RA">
    <property type="protein sequence ID" value="SMAR013195-PA"/>
    <property type="gene ID" value="SMAR013195"/>
</dbReference>
<keyword evidence="9" id="KW-0460">Magnesium</keyword>
<evidence type="ECO:0000256" key="8">
    <source>
        <dbReference type="ARBA" id="ARBA00022801"/>
    </source>
</evidence>
<dbReference type="InterPro" id="IPR006357">
    <property type="entry name" value="HAD-SF_hydro_IIA"/>
</dbReference>
<dbReference type="InterPro" id="IPR006355">
    <property type="entry name" value="LHPP/HDHD2"/>
</dbReference>
<dbReference type="PhylomeDB" id="T1JH65"/>
<dbReference type="SUPFAM" id="SSF56784">
    <property type="entry name" value="HAD-like"/>
    <property type="match status" value="1"/>
</dbReference>